<comment type="subcellular location">
    <subcellularLocation>
        <location evidence="1">Cell membrane</location>
        <topology evidence="1">Multi-pass membrane protein</topology>
    </subcellularLocation>
</comment>
<evidence type="ECO:0000256" key="3">
    <source>
        <dbReference type="ARBA" id="ARBA00022692"/>
    </source>
</evidence>
<keyword evidence="2" id="KW-1003">Cell membrane</keyword>
<evidence type="ECO:0000313" key="7">
    <source>
        <dbReference type="EMBL" id="OIQ74149.1"/>
    </source>
</evidence>
<evidence type="ECO:0000256" key="5">
    <source>
        <dbReference type="ARBA" id="ARBA00023136"/>
    </source>
</evidence>
<dbReference type="GO" id="GO:0033228">
    <property type="term" value="P:cysteine export across plasma membrane"/>
    <property type="evidence" value="ECO:0007669"/>
    <property type="project" value="TreeGrafter"/>
</dbReference>
<name>A0A1J5QDW7_9ZZZZ</name>
<proteinExistence type="predicted"/>
<keyword evidence="3 6" id="KW-0812">Transmembrane</keyword>
<sequence length="208" mass="22084">MLNTPDLIALVRELALPLAGFAVVTSASPGPVNVIAATSGANFGWLRTLPHVFGATLGFTFLILAMGFGLDSVLCHTAWLHMALKVLGATFLTYIAIKLFMARADATASARLRKAPSARQGLLAQWTNPKAWIVAATGIATYTRTGDAYIPSVLLQGIIFTFICLPSIGAWALFGHAAKHLLASPKAIHHFNVSMAVLLLISIVGVFF</sequence>
<evidence type="ECO:0000256" key="1">
    <source>
        <dbReference type="ARBA" id="ARBA00004651"/>
    </source>
</evidence>
<comment type="caution">
    <text evidence="7">The sequence shown here is derived from an EMBL/GenBank/DDBJ whole genome shotgun (WGS) entry which is preliminary data.</text>
</comment>
<gene>
    <name evidence="7" type="ORF">GALL_442030</name>
</gene>
<keyword evidence="4 6" id="KW-1133">Transmembrane helix</keyword>
<dbReference type="PANTHER" id="PTHR30086">
    <property type="entry name" value="ARGININE EXPORTER PROTEIN ARGO"/>
    <property type="match status" value="1"/>
</dbReference>
<dbReference type="AlphaFoldDB" id="A0A1J5QDW7"/>
<evidence type="ECO:0000256" key="6">
    <source>
        <dbReference type="SAM" id="Phobius"/>
    </source>
</evidence>
<evidence type="ECO:0000256" key="2">
    <source>
        <dbReference type="ARBA" id="ARBA00022475"/>
    </source>
</evidence>
<dbReference type="Pfam" id="PF01810">
    <property type="entry name" value="LysE"/>
    <property type="match status" value="1"/>
</dbReference>
<dbReference type="InterPro" id="IPR001123">
    <property type="entry name" value="LeuE-type"/>
</dbReference>
<feature type="transmembrane region" description="Helical" evidence="6">
    <location>
        <begin position="82"/>
        <end position="101"/>
    </location>
</feature>
<feature type="transmembrane region" description="Helical" evidence="6">
    <location>
        <begin position="52"/>
        <end position="70"/>
    </location>
</feature>
<feature type="transmembrane region" description="Helical" evidence="6">
    <location>
        <begin position="187"/>
        <end position="207"/>
    </location>
</feature>
<keyword evidence="5 6" id="KW-0472">Membrane</keyword>
<organism evidence="7">
    <name type="scientific">mine drainage metagenome</name>
    <dbReference type="NCBI Taxonomy" id="410659"/>
    <lineage>
        <taxon>unclassified sequences</taxon>
        <taxon>metagenomes</taxon>
        <taxon>ecological metagenomes</taxon>
    </lineage>
</organism>
<evidence type="ECO:0000256" key="4">
    <source>
        <dbReference type="ARBA" id="ARBA00022989"/>
    </source>
</evidence>
<dbReference type="GO" id="GO:0015171">
    <property type="term" value="F:amino acid transmembrane transporter activity"/>
    <property type="evidence" value="ECO:0007669"/>
    <property type="project" value="TreeGrafter"/>
</dbReference>
<protein>
    <submittedName>
        <fullName evidence="7">Homoserine/homoserine lactone efflux protein</fullName>
    </submittedName>
</protein>
<dbReference type="GO" id="GO:0005886">
    <property type="term" value="C:plasma membrane"/>
    <property type="evidence" value="ECO:0007669"/>
    <property type="project" value="UniProtKB-SubCell"/>
</dbReference>
<dbReference type="PANTHER" id="PTHR30086:SF20">
    <property type="entry name" value="ARGININE EXPORTER PROTEIN ARGO-RELATED"/>
    <property type="match status" value="1"/>
</dbReference>
<reference evidence="7" key="1">
    <citation type="submission" date="2016-10" db="EMBL/GenBank/DDBJ databases">
        <title>Sequence of Gallionella enrichment culture.</title>
        <authorList>
            <person name="Poehlein A."/>
            <person name="Muehling M."/>
            <person name="Daniel R."/>
        </authorList>
    </citation>
    <scope>NUCLEOTIDE SEQUENCE</scope>
</reference>
<feature type="transmembrane region" description="Helical" evidence="6">
    <location>
        <begin position="153"/>
        <end position="175"/>
    </location>
</feature>
<accession>A0A1J5QDW7</accession>
<dbReference type="EMBL" id="MLJW01002607">
    <property type="protein sequence ID" value="OIQ74149.1"/>
    <property type="molecule type" value="Genomic_DNA"/>
</dbReference>